<gene>
    <name evidence="1" type="ORF">GRI36_06465</name>
</gene>
<comment type="caution">
    <text evidence="1">The sequence shown here is derived from an EMBL/GenBank/DDBJ whole genome shotgun (WGS) entry which is preliminary data.</text>
</comment>
<evidence type="ECO:0008006" key="3">
    <source>
        <dbReference type="Google" id="ProtNLM"/>
    </source>
</evidence>
<accession>A0A6I4SKV0</accession>
<organism evidence="1 2">
    <name type="scientific">Pontixanthobacter gangjinensis</name>
    <dbReference type="NCBI Taxonomy" id="1028742"/>
    <lineage>
        <taxon>Bacteria</taxon>
        <taxon>Pseudomonadati</taxon>
        <taxon>Pseudomonadota</taxon>
        <taxon>Alphaproteobacteria</taxon>
        <taxon>Sphingomonadales</taxon>
        <taxon>Erythrobacteraceae</taxon>
        <taxon>Pontixanthobacter</taxon>
    </lineage>
</organism>
<name>A0A6I4SKV0_9SPHN</name>
<sequence length="102" mass="10950">MTHSGQSRKVGYPKADLIVGDQAISISLVDVTISSVFAILPYGAGVSEGDVIAITMDDFPSAIATIKWVVGDRVGLEFRKAIHPSVVEYIARARAELMENCL</sequence>
<dbReference type="Proteomes" id="UP000468943">
    <property type="component" value="Unassembled WGS sequence"/>
</dbReference>
<protein>
    <recommendedName>
        <fullName evidence="3">PilZ domain-containing protein</fullName>
    </recommendedName>
</protein>
<evidence type="ECO:0000313" key="1">
    <source>
        <dbReference type="EMBL" id="MXO56521.1"/>
    </source>
</evidence>
<reference evidence="1 2" key="1">
    <citation type="submission" date="2019-12" db="EMBL/GenBank/DDBJ databases">
        <title>Genomic-based taxomic classification of the family Erythrobacteraceae.</title>
        <authorList>
            <person name="Xu L."/>
        </authorList>
    </citation>
    <scope>NUCLEOTIDE SEQUENCE [LARGE SCALE GENOMIC DNA]</scope>
    <source>
        <strain evidence="1 2">JCM 17802</strain>
    </source>
</reference>
<dbReference type="RefSeq" id="WP_160597711.1">
    <property type="nucleotide sequence ID" value="NZ_WTYS01000001.1"/>
</dbReference>
<evidence type="ECO:0000313" key="2">
    <source>
        <dbReference type="Proteomes" id="UP000468943"/>
    </source>
</evidence>
<keyword evidence="2" id="KW-1185">Reference proteome</keyword>
<dbReference type="OrthoDB" id="7433439at2"/>
<dbReference type="EMBL" id="WTYS01000001">
    <property type="protein sequence ID" value="MXO56521.1"/>
    <property type="molecule type" value="Genomic_DNA"/>
</dbReference>
<dbReference type="AlphaFoldDB" id="A0A6I4SKV0"/>
<proteinExistence type="predicted"/>